<comment type="subcellular location">
    <subcellularLocation>
        <location evidence="1">Nucleus</location>
    </subcellularLocation>
</comment>
<dbReference type="InterPro" id="IPR036390">
    <property type="entry name" value="WH_DNA-bd_sf"/>
</dbReference>
<proteinExistence type="predicted"/>
<dbReference type="GO" id="GO:0003677">
    <property type="term" value="F:DNA binding"/>
    <property type="evidence" value="ECO:0007669"/>
    <property type="project" value="UniProtKB-KW"/>
</dbReference>
<dbReference type="EMBL" id="CP119943">
    <property type="protein sequence ID" value="WFC97876.1"/>
    <property type="molecule type" value="Genomic_DNA"/>
</dbReference>
<dbReference type="GO" id="GO:0006384">
    <property type="term" value="P:transcription initiation at RNA polymerase III promoter"/>
    <property type="evidence" value="ECO:0007669"/>
    <property type="project" value="InterPro"/>
</dbReference>
<keyword evidence="2" id="KW-0597">Phosphoprotein</keyword>
<feature type="domain" description="B-block binding subunit of TFIIIC" evidence="7">
    <location>
        <begin position="117"/>
        <end position="183"/>
    </location>
</feature>
<feature type="domain" description="Transcription factor tau subunit sfc3/Tfc3 C-terminal" evidence="8">
    <location>
        <begin position="1185"/>
        <end position="1608"/>
    </location>
</feature>
<dbReference type="PANTHER" id="PTHR15180:SF1">
    <property type="entry name" value="GENERAL TRANSCRIPTION FACTOR 3C POLYPEPTIDE 1"/>
    <property type="match status" value="1"/>
</dbReference>
<sequence length="1664" mass="187967">MEIERLFDFAARAFENEKLSATIDSPYREYIWKSLLAKPQVYVGIAAERKSTSVSRKRTSVLGKAPPESHTPVPVENGTLASLCEQHGDALRVAIDPDRVRQMLTGTYDVSYLSSAAYFVLQQVSRARSQGVTVVEIGKSTGYDQKTVFYLVKALIERDLVVKFLAPEMGHVSNYIVCKNYLTDNPLWRAQQAAQVATSEGGMEKPVWQDVDRLASLDHRESDDEDESVPDSVVEGTMDEDTRMLAFPLLADEQCKVWLHSRQDLLQKRLAMMLEISPSSLTPRRLLATRLGLRPRPDLKRAFIAFLNRLVAKGYIERVRLQLGSSSPMYLRSNERGIRQMKQGDQLETESESEESFESWKLLRERGVENQLIDYISQCGKTGCTLNDLAVRFHASTDVKRMIEQILSKKLAPPFTPHTICSPFEQQGRERRIRYYTFAGFQQRCEDDDVDFATALGLAPNAPIPRAVGPLPPTLPSEIRYEQHDQYLDVMNRLDRREIGLFRDSFGPVILRKRKTANVDPVTGQPKRGRPRKVKQEASDAVSQDTLDQPPTAADVPEENALNQIDLPSSSSTTVPLAMDDGPLITIKSDFQPLHQDWSQLQPELTSLDTRRTNMSEFQRTTMLISVVERAGGALDELEVPRMLQNATGSDLSDRTTRNKVVQGAKRRGLLRAIKVQRATGDAHRQRTILYLPSLSAEQLQSYVQDVVQGQSSSRAGVTKHTDLVGEETGLIATGPSVLPWATTEKVVAQNESQPTDLSSVTSDAQLDSSQAAQLNSILTPENDPRTRQAFAKVSHVLRSFYGFFHGAATRLQLFHQAALSQPTNPVFTLEWFWTECPLWTYVALVPVKLRSRTVVRAVLGQSARDMRVSELSGPIAQRLGLRRIKEHLVRFQSYAEQLVALGAAVKHGEDSTYTLLTELTFQGTVYDLRKPDNVHSYWQALRERYASKLASHSNEQSQESASGSDASAPIAFLSTHRAWQDTYQLHRPQKIFLRRYSQQEPTDELITRLAYACLAPVDSVAAFLRTPARKSKPNGEILQEKLATHRAQRETEFDAMLHALQAEHDVTEQRRPAVDRLIAQHRRRYVGNREGLTPAELQSRLRTTLTARPSLRETIAPRRRVRQPTLWTPEFQEYLRDAFVILYEEHRQQTLESHPMQLHTLIDLSILQRLAGQPDDASSVKTMWRAKWKQLLHSSSEQTILRSLVRAWAPIAAHARKEGLIHSIKEADNEQALFSNFQTSIAYLRAHLDKPSVLAEQANARKVTLPRKLSTTEIARWQTVAERTSLALPNMQQPMIHRLQIQCRHARSMRLFQAPEALYQLHFKQHLADTVVRYLPIAQPGAAERVASLLGASEVDAAIGRLIQQKVVRMTGERQGLLQLAYTDEYHKLISEPIPTTIHRDAQHTTQQLGVQDKVVAQPSASDGQTAAYIAWLDQSLVKPELDLSPLHELRKRTQLNARTLDDIETECCIHLHRNSHLDIPSIVHVSCQDLLDVYTPPIPINKGLEHLIMAPDGIPISALDEQSQSHVEETLMSSPSPVFVAGYDQPRLIAREYLSEWTLPAASEQHRFFPCAWRDIYGNLRDELWKQRLSLLSSWCVARPGITLTLLLKQLSPAVDRMELIQLVEALADAEMIHIGASGKWYLTPDAQVSLLPGPKLWYMME</sequence>
<dbReference type="SUPFAM" id="SSF46785">
    <property type="entry name" value="Winged helix' DNA-binding domain"/>
    <property type="match status" value="1"/>
</dbReference>
<dbReference type="InterPro" id="IPR044210">
    <property type="entry name" value="Tfc3-like"/>
</dbReference>
<dbReference type="GO" id="GO:0005634">
    <property type="term" value="C:nucleus"/>
    <property type="evidence" value="ECO:0007669"/>
    <property type="project" value="UniProtKB-SubCell"/>
</dbReference>
<keyword evidence="4" id="KW-0804">Transcription</keyword>
<evidence type="ECO:0000256" key="1">
    <source>
        <dbReference type="ARBA" id="ARBA00004123"/>
    </source>
</evidence>
<keyword evidence="3" id="KW-0238">DNA-binding</keyword>
<dbReference type="Proteomes" id="UP001219567">
    <property type="component" value="Chromosome 1"/>
</dbReference>
<evidence type="ECO:0000256" key="6">
    <source>
        <dbReference type="SAM" id="MobiDB-lite"/>
    </source>
</evidence>
<dbReference type="Pfam" id="PF04182">
    <property type="entry name" value="B-block_TFIIIC"/>
    <property type="match status" value="1"/>
</dbReference>
<name>A0AAJ5YPS4_9BASI</name>
<feature type="region of interest" description="Disordered" evidence="6">
    <location>
        <begin position="517"/>
        <end position="559"/>
    </location>
</feature>
<keyword evidence="10" id="KW-1185">Reference proteome</keyword>
<evidence type="ECO:0000256" key="3">
    <source>
        <dbReference type="ARBA" id="ARBA00023125"/>
    </source>
</evidence>
<evidence type="ECO:0000313" key="10">
    <source>
        <dbReference type="Proteomes" id="UP001219567"/>
    </source>
</evidence>
<dbReference type="GO" id="GO:0050203">
    <property type="term" value="F:oxalate-CoA ligase activity"/>
    <property type="evidence" value="ECO:0007669"/>
    <property type="project" value="UniProtKB-EC"/>
</dbReference>
<protein>
    <submittedName>
        <fullName evidence="9">Oxalate--CoA ligase</fullName>
        <ecNumber evidence="9">6.2.1.8</ecNumber>
    </submittedName>
</protein>
<accession>A0AAJ5YPS4</accession>
<evidence type="ECO:0000313" key="9">
    <source>
        <dbReference type="EMBL" id="WFC97876.1"/>
    </source>
</evidence>
<dbReference type="GO" id="GO:0000127">
    <property type="term" value="C:transcription factor TFIIIC complex"/>
    <property type="evidence" value="ECO:0007669"/>
    <property type="project" value="InterPro"/>
</dbReference>
<evidence type="ECO:0000256" key="4">
    <source>
        <dbReference type="ARBA" id="ARBA00023163"/>
    </source>
</evidence>
<dbReference type="EC" id="6.2.1.8" evidence="9"/>
<evidence type="ECO:0000259" key="7">
    <source>
        <dbReference type="Pfam" id="PF04182"/>
    </source>
</evidence>
<keyword evidence="9" id="KW-0436">Ligase</keyword>
<dbReference type="GO" id="GO:0042791">
    <property type="term" value="P:5S class rRNA transcription by RNA polymerase III"/>
    <property type="evidence" value="ECO:0007669"/>
    <property type="project" value="TreeGrafter"/>
</dbReference>
<dbReference type="Pfam" id="PF20222">
    <property type="entry name" value="DUF6581"/>
    <property type="match status" value="1"/>
</dbReference>
<dbReference type="InterPro" id="IPR036388">
    <property type="entry name" value="WH-like_DNA-bd_sf"/>
</dbReference>
<keyword evidence="5" id="KW-0539">Nucleus</keyword>
<dbReference type="InterPro" id="IPR007309">
    <property type="entry name" value="TFIIIC_Bblock-bd"/>
</dbReference>
<evidence type="ECO:0000256" key="2">
    <source>
        <dbReference type="ARBA" id="ARBA00022553"/>
    </source>
</evidence>
<gene>
    <name evidence="9" type="ORF">MYAM1_000597</name>
</gene>
<dbReference type="Gene3D" id="1.10.10.10">
    <property type="entry name" value="Winged helix-like DNA-binding domain superfamily/Winged helix DNA-binding domain"/>
    <property type="match status" value="1"/>
</dbReference>
<organism evidence="9 10">
    <name type="scientific">Malassezia yamatoensis</name>
    <dbReference type="NCBI Taxonomy" id="253288"/>
    <lineage>
        <taxon>Eukaryota</taxon>
        <taxon>Fungi</taxon>
        <taxon>Dikarya</taxon>
        <taxon>Basidiomycota</taxon>
        <taxon>Ustilaginomycotina</taxon>
        <taxon>Malasseziomycetes</taxon>
        <taxon>Malasseziales</taxon>
        <taxon>Malasseziaceae</taxon>
        <taxon>Malassezia</taxon>
    </lineage>
</organism>
<dbReference type="PANTHER" id="PTHR15180">
    <property type="entry name" value="GENERAL TRANSCRIPTION FACTOR 3C POLYPEPTIDE 1"/>
    <property type="match status" value="1"/>
</dbReference>
<dbReference type="InterPro" id="IPR046488">
    <property type="entry name" value="Sfc3/Tfc3_C"/>
</dbReference>
<evidence type="ECO:0000259" key="8">
    <source>
        <dbReference type="Pfam" id="PF20222"/>
    </source>
</evidence>
<reference evidence="9 10" key="1">
    <citation type="submission" date="2023-03" db="EMBL/GenBank/DDBJ databases">
        <title>Mating type loci evolution in Malassezia.</title>
        <authorList>
            <person name="Coelho M.A."/>
        </authorList>
    </citation>
    <scope>NUCLEOTIDE SEQUENCE [LARGE SCALE GENOMIC DNA]</scope>
    <source>
        <strain evidence="9 10">CBS 9725</strain>
    </source>
</reference>
<evidence type="ECO:0000256" key="5">
    <source>
        <dbReference type="ARBA" id="ARBA00023242"/>
    </source>
</evidence>